<dbReference type="PANTHER" id="PTHR36966">
    <property type="entry name" value="REP-ASSOCIATED TYROSINE TRANSPOSASE"/>
    <property type="match status" value="1"/>
</dbReference>
<dbReference type="PANTHER" id="PTHR36966:SF1">
    <property type="entry name" value="REP-ASSOCIATED TYROSINE TRANSPOSASE"/>
    <property type="match status" value="1"/>
</dbReference>
<dbReference type="RefSeq" id="WP_093365394.1">
    <property type="nucleotide sequence ID" value="NZ_FOZZ01000005.1"/>
</dbReference>
<dbReference type="Pfam" id="PF01797">
    <property type="entry name" value="Y1_Tnp"/>
    <property type="match status" value="1"/>
</dbReference>
<dbReference type="GO" id="GO:0006313">
    <property type="term" value="P:DNA transposition"/>
    <property type="evidence" value="ECO:0007669"/>
    <property type="project" value="InterPro"/>
</dbReference>
<feature type="domain" description="Transposase IS200-like" evidence="1">
    <location>
        <begin position="10"/>
        <end position="94"/>
    </location>
</feature>
<evidence type="ECO:0000259" key="1">
    <source>
        <dbReference type="SMART" id="SM01321"/>
    </source>
</evidence>
<reference evidence="2 3" key="1">
    <citation type="submission" date="2016-10" db="EMBL/GenBank/DDBJ databases">
        <authorList>
            <person name="de Groot N.N."/>
        </authorList>
    </citation>
    <scope>NUCLEOTIDE SEQUENCE [LARGE SCALE GENOMIC DNA]</scope>
    <source>
        <strain evidence="2 3">DSM 22789</strain>
    </source>
</reference>
<evidence type="ECO:0000313" key="3">
    <source>
        <dbReference type="Proteomes" id="UP000198785"/>
    </source>
</evidence>
<dbReference type="Proteomes" id="UP000198785">
    <property type="component" value="Unassembled WGS sequence"/>
</dbReference>
<dbReference type="GO" id="GO:0043565">
    <property type="term" value="F:sequence-specific DNA binding"/>
    <property type="evidence" value="ECO:0007669"/>
    <property type="project" value="TreeGrafter"/>
</dbReference>
<dbReference type="SUPFAM" id="SSF143422">
    <property type="entry name" value="Transposase IS200-like"/>
    <property type="match status" value="1"/>
</dbReference>
<organism evidence="2 3">
    <name type="scientific">Sphingobacterium wenxiniae</name>
    <dbReference type="NCBI Taxonomy" id="683125"/>
    <lineage>
        <taxon>Bacteria</taxon>
        <taxon>Pseudomonadati</taxon>
        <taxon>Bacteroidota</taxon>
        <taxon>Sphingobacteriia</taxon>
        <taxon>Sphingobacteriales</taxon>
        <taxon>Sphingobacteriaceae</taxon>
        <taxon>Sphingobacterium</taxon>
    </lineage>
</organism>
<dbReference type="InterPro" id="IPR036515">
    <property type="entry name" value="Transposase_17_sf"/>
</dbReference>
<dbReference type="AlphaFoldDB" id="A0A1I6T2F5"/>
<evidence type="ECO:0000313" key="2">
    <source>
        <dbReference type="EMBL" id="SFS83464.1"/>
    </source>
</evidence>
<dbReference type="InterPro" id="IPR002686">
    <property type="entry name" value="Transposase_17"/>
</dbReference>
<dbReference type="EMBL" id="FOZZ01000005">
    <property type="protein sequence ID" value="SFS83464.1"/>
    <property type="molecule type" value="Genomic_DNA"/>
</dbReference>
<dbReference type="OrthoDB" id="9788881at2"/>
<protein>
    <submittedName>
        <fullName evidence="2">Transposase IS200 like</fullName>
    </submittedName>
</protein>
<proteinExistence type="predicted"/>
<dbReference type="Gene3D" id="3.30.70.1290">
    <property type="entry name" value="Transposase IS200-like"/>
    <property type="match status" value="1"/>
</dbReference>
<dbReference type="GO" id="GO:0004803">
    <property type="term" value="F:transposase activity"/>
    <property type="evidence" value="ECO:0007669"/>
    <property type="project" value="InterPro"/>
</dbReference>
<dbReference type="SMART" id="SM01321">
    <property type="entry name" value="Y1_Tnp"/>
    <property type="match status" value="1"/>
</dbReference>
<dbReference type="InterPro" id="IPR052715">
    <property type="entry name" value="RAYT_transposase"/>
</dbReference>
<sequence length="95" mass="11308">MSNYGYAIRDQEGIHFITFAVVQWVDVFTRKEYTDIIIESLRYCQKNKGLKIYAWCIMSNHVHLIVSTHSPYHLSDILRDFKKYTVISYSSVYFT</sequence>
<accession>A0A1I6T2F5</accession>
<keyword evidence="3" id="KW-1185">Reference proteome</keyword>
<name>A0A1I6T2F5_9SPHI</name>
<dbReference type="STRING" id="683125.SAMN05660206_105227"/>
<gene>
    <name evidence="2" type="ORF">SAMN05660206_105227</name>
</gene>